<accession>A0A6H5HL59</accession>
<organism evidence="1 2">
    <name type="scientific">Nesidiocoris tenuis</name>
    <dbReference type="NCBI Taxonomy" id="355587"/>
    <lineage>
        <taxon>Eukaryota</taxon>
        <taxon>Metazoa</taxon>
        <taxon>Ecdysozoa</taxon>
        <taxon>Arthropoda</taxon>
        <taxon>Hexapoda</taxon>
        <taxon>Insecta</taxon>
        <taxon>Pterygota</taxon>
        <taxon>Neoptera</taxon>
        <taxon>Paraneoptera</taxon>
        <taxon>Hemiptera</taxon>
        <taxon>Heteroptera</taxon>
        <taxon>Panheteroptera</taxon>
        <taxon>Cimicomorpha</taxon>
        <taxon>Miridae</taxon>
        <taxon>Dicyphina</taxon>
        <taxon>Nesidiocoris</taxon>
    </lineage>
</organism>
<keyword evidence="2" id="KW-1185">Reference proteome</keyword>
<proteinExistence type="predicted"/>
<evidence type="ECO:0000313" key="1">
    <source>
        <dbReference type="EMBL" id="CAB0019052.1"/>
    </source>
</evidence>
<name>A0A6H5HL59_9HEMI</name>
<dbReference type="AlphaFoldDB" id="A0A6H5HL59"/>
<evidence type="ECO:0000313" key="2">
    <source>
        <dbReference type="Proteomes" id="UP000479000"/>
    </source>
</evidence>
<gene>
    <name evidence="1" type="ORF">NTEN_LOCUS22764</name>
</gene>
<dbReference type="EMBL" id="CADCXU010033689">
    <property type="protein sequence ID" value="CAB0019052.1"/>
    <property type="molecule type" value="Genomic_DNA"/>
</dbReference>
<sequence>MFAYLSFTAGNLSFCTPLLPISPLTINIAFYRLFEIGFQKIYDSELLATIAPQIISRKQVQVDRYRNLSGGRETIIALNGTKHNYYAYMSIPESKKGESASFLNSRFALLALWIVGLFQNEGNLGHIRPSIFFLAH</sequence>
<dbReference type="Proteomes" id="UP000479000">
    <property type="component" value="Unassembled WGS sequence"/>
</dbReference>
<protein>
    <submittedName>
        <fullName evidence="1">Uncharacterized protein</fullName>
    </submittedName>
</protein>
<feature type="non-terminal residue" evidence="1">
    <location>
        <position position="136"/>
    </location>
</feature>
<reference evidence="1 2" key="1">
    <citation type="submission" date="2020-02" db="EMBL/GenBank/DDBJ databases">
        <authorList>
            <person name="Ferguson B K."/>
        </authorList>
    </citation>
    <scope>NUCLEOTIDE SEQUENCE [LARGE SCALE GENOMIC DNA]</scope>
</reference>